<dbReference type="GO" id="GO:0016811">
    <property type="term" value="F:hydrolase activity, acting on carbon-nitrogen (but not peptide) bonds, in linear amides"/>
    <property type="evidence" value="ECO:0007669"/>
    <property type="project" value="InterPro"/>
</dbReference>
<dbReference type="Gene3D" id="1.10.1400.10">
    <property type="match status" value="1"/>
</dbReference>
<dbReference type="AlphaFoldDB" id="A0A849VDI9"/>
<comment type="similarity">
    <text evidence="1">Belongs to the peptidase S45 family.</text>
</comment>
<comment type="caution">
    <text evidence="7">The sequence shown here is derived from an EMBL/GenBank/DDBJ whole genome shotgun (WGS) entry which is preliminary data.</text>
</comment>
<keyword evidence="3" id="KW-0865">Zymogen</keyword>
<dbReference type="Gene3D" id="3.60.20.10">
    <property type="entry name" value="Glutamine Phosphoribosylpyrophosphate, subunit 1, domain 1"/>
    <property type="match status" value="1"/>
</dbReference>
<dbReference type="InterPro" id="IPR014395">
    <property type="entry name" value="Pen/GL7ACA/AHL_acylase"/>
</dbReference>
<dbReference type="RefSeq" id="WP_171624859.1">
    <property type="nucleotide sequence ID" value="NZ_JABBPG010000001.1"/>
</dbReference>
<evidence type="ECO:0000256" key="3">
    <source>
        <dbReference type="ARBA" id="ARBA00023145"/>
    </source>
</evidence>
<accession>A0A849VDI9</accession>
<dbReference type="PIRSF" id="PIRSF001227">
    <property type="entry name" value="Pen_acylase"/>
    <property type="match status" value="1"/>
</dbReference>
<feature type="active site" description="Nucleophile" evidence="5">
    <location>
        <position position="290"/>
    </location>
</feature>
<name>A0A849VDI9_9GAMM</name>
<protein>
    <submittedName>
        <fullName evidence="7">Penicillin acylase family protein</fullName>
    </submittedName>
</protein>
<reference evidence="7 8" key="1">
    <citation type="submission" date="2020-04" db="EMBL/GenBank/DDBJ databases">
        <title>Pseudoalteromonas caenipelagi sp. nov., isolated from a tidal flat.</title>
        <authorList>
            <person name="Park S."/>
            <person name="Yoon J.-H."/>
        </authorList>
    </citation>
    <scope>NUCLEOTIDE SEQUENCE [LARGE SCALE GENOMIC DNA]</scope>
    <source>
        <strain evidence="7 8">JBTF-M23</strain>
    </source>
</reference>
<feature type="binding site" evidence="6">
    <location>
        <position position="195"/>
    </location>
    <ligand>
        <name>Ca(2+)</name>
        <dbReference type="ChEBI" id="CHEBI:29108"/>
    </ligand>
</feature>
<evidence type="ECO:0000256" key="2">
    <source>
        <dbReference type="ARBA" id="ARBA00022801"/>
    </source>
</evidence>
<dbReference type="EMBL" id="JABBPG010000001">
    <property type="protein sequence ID" value="NOU49807.1"/>
    <property type="molecule type" value="Genomic_DNA"/>
</dbReference>
<dbReference type="PANTHER" id="PTHR34218:SF4">
    <property type="entry name" value="ACYL-HOMOSERINE LACTONE ACYLASE QUIP"/>
    <property type="match status" value="1"/>
</dbReference>
<keyword evidence="2" id="KW-0378">Hydrolase</keyword>
<dbReference type="Gene3D" id="2.30.120.10">
    <property type="match status" value="1"/>
</dbReference>
<organism evidence="7 8">
    <name type="scientific">Pseudoalteromonas caenipelagi</name>
    <dbReference type="NCBI Taxonomy" id="2726988"/>
    <lineage>
        <taxon>Bacteria</taxon>
        <taxon>Pseudomonadati</taxon>
        <taxon>Pseudomonadota</taxon>
        <taxon>Gammaproteobacteria</taxon>
        <taxon>Alteromonadales</taxon>
        <taxon>Pseudoalteromonadaceae</taxon>
        <taxon>Pseudoalteromonas</taxon>
    </lineage>
</organism>
<dbReference type="InterPro" id="IPR023343">
    <property type="entry name" value="Penicillin_amidase_dom1"/>
</dbReference>
<evidence type="ECO:0000256" key="4">
    <source>
        <dbReference type="ARBA" id="ARBA00038735"/>
    </source>
</evidence>
<dbReference type="InterPro" id="IPR043146">
    <property type="entry name" value="Penicillin_amidase_N_B-knob"/>
</dbReference>
<gene>
    <name evidence="7" type="ORF">HG263_04565</name>
</gene>
<dbReference type="InterPro" id="IPR002692">
    <property type="entry name" value="S45"/>
</dbReference>
<dbReference type="GO" id="GO:0046872">
    <property type="term" value="F:metal ion binding"/>
    <property type="evidence" value="ECO:0007669"/>
    <property type="project" value="UniProtKB-KW"/>
</dbReference>
<feature type="binding site" evidence="6">
    <location>
        <position position="365"/>
    </location>
    <ligand>
        <name>Ca(2+)</name>
        <dbReference type="ChEBI" id="CHEBI:29108"/>
    </ligand>
</feature>
<evidence type="ECO:0000313" key="7">
    <source>
        <dbReference type="EMBL" id="NOU49807.1"/>
    </source>
</evidence>
<keyword evidence="8" id="KW-1185">Reference proteome</keyword>
<dbReference type="PANTHER" id="PTHR34218">
    <property type="entry name" value="PEPTIDASE S45 PENICILLIN AMIDASE"/>
    <property type="match status" value="1"/>
</dbReference>
<dbReference type="Gene3D" id="1.10.439.10">
    <property type="entry name" value="Penicillin Amidohydrolase, domain 1"/>
    <property type="match status" value="1"/>
</dbReference>
<dbReference type="CDD" id="cd03747">
    <property type="entry name" value="Ntn_PGA_like"/>
    <property type="match status" value="1"/>
</dbReference>
<dbReference type="InterPro" id="IPR029055">
    <property type="entry name" value="Ntn_hydrolases_N"/>
</dbReference>
<evidence type="ECO:0000256" key="5">
    <source>
        <dbReference type="PIRSR" id="PIRSR001227-1"/>
    </source>
</evidence>
<keyword evidence="6" id="KW-0106">Calcium</keyword>
<comment type="subunit">
    <text evidence="4">Heterodimer of an alpha subunit and a beta subunit processed from the same precursor.</text>
</comment>
<comment type="cofactor">
    <cofactor evidence="6">
        <name>Ca(2+)</name>
        <dbReference type="ChEBI" id="CHEBI:29108"/>
    </cofactor>
    <text evidence="6">Binds 1 Ca(2+) ion per dimer.</text>
</comment>
<keyword evidence="6" id="KW-0479">Metal-binding</keyword>
<evidence type="ECO:0000256" key="1">
    <source>
        <dbReference type="ARBA" id="ARBA00006586"/>
    </source>
</evidence>
<evidence type="ECO:0000256" key="6">
    <source>
        <dbReference type="PIRSR" id="PIRSR001227-2"/>
    </source>
</evidence>
<evidence type="ECO:0000313" key="8">
    <source>
        <dbReference type="Proteomes" id="UP000586305"/>
    </source>
</evidence>
<dbReference type="Proteomes" id="UP000586305">
    <property type="component" value="Unassembled WGS sequence"/>
</dbReference>
<dbReference type="Pfam" id="PF01804">
    <property type="entry name" value="Penicil_amidase"/>
    <property type="match status" value="1"/>
</dbReference>
<dbReference type="InterPro" id="IPR043147">
    <property type="entry name" value="Penicillin_amidase_A-knob"/>
</dbReference>
<dbReference type="GO" id="GO:0017000">
    <property type="term" value="P:antibiotic biosynthetic process"/>
    <property type="evidence" value="ECO:0007669"/>
    <property type="project" value="InterPro"/>
</dbReference>
<proteinExistence type="inferred from homology"/>
<sequence>MKQHTFERERRISRSRFAKVAASMLLGLVPFLLKANESSVKTTELTAPQLSKPATIQIDKYGIAHISASSEEDVYFAQGFNIARERLWQIDLWRRKGLGLLSQAFGPAFIEQDKASRLFLFRGDLDHERWQYGYHAASALAHFVAGINHYIDMIEAGQVPLPSEFALLGYQPLKWHADDILKIRSHGLSRNINSEVTRAKIIRDFSLELDALRVKLEPQHTTSVPKGANYDTLPNDVLKLYTLATSGVRFSDEQIEAASKTLANFQEGKGLLQQIENEALAASAQRQLGSNNWAIAPSKTATGRPILASDPHRVNTVPSGRYAVHLKSDTMNVIGAGEPYIPGVSLGHNGHIAFGFTVFSADQEDLYFYDINPSDSHSYKYHHYWQPVDTITESIPVKGQADEVVTLEFTVHGPVIYRDQINNTLYAVRAAWLEPGMVPYLASLEYQKAQSWWEYRFALSAFKNPSENHVYADTRGNIALKTAGYVPYRDNWDGLLPVPGDGQYEWFWRLPIDFLPYQYNPSKGWVASANEMNFSSSMPFHIGYEWAGDYRYRRIAQVLEGSNDHSIAKSLALQADTLSLPAKELVDAIPLAKMTNPVAQQLLINLQLWDKHMTSSSTQANFFSKWWHRYLRPTIVSTLAPNEAFPYLADLSSFGDQGVVLDMVSAAFISDDTATQEQMAGLITNTLLACASDSANLTTPWGQNHTARLVHPLTPLLPEAYHSYFNPWQDLQRGGSMDTVNANWHAYNLTKDFSTVAGTTWRMVIDVGQWDNSRVMNAPGQSGDPNSPFYQNLATQWAADESIPLFYSSHLIDENTVEQIKLMP</sequence>
<dbReference type="SUPFAM" id="SSF56235">
    <property type="entry name" value="N-terminal nucleophile aminohydrolases (Ntn hydrolases)"/>
    <property type="match status" value="1"/>
</dbReference>
<feature type="binding site" evidence="6">
    <location>
        <position position="362"/>
    </location>
    <ligand>
        <name>Ca(2+)</name>
        <dbReference type="ChEBI" id="CHEBI:29108"/>
    </ligand>
</feature>